<evidence type="ECO:0000259" key="1">
    <source>
        <dbReference type="PROSITE" id="PS50995"/>
    </source>
</evidence>
<dbReference type="PROSITE" id="PS50995">
    <property type="entry name" value="HTH_MARR_2"/>
    <property type="match status" value="1"/>
</dbReference>
<dbReference type="InterPro" id="IPR000835">
    <property type="entry name" value="HTH_MarR-typ"/>
</dbReference>
<dbReference type="Pfam" id="PF12802">
    <property type="entry name" value="MarR_2"/>
    <property type="match status" value="1"/>
</dbReference>
<dbReference type="PANTHER" id="PTHR33164:SF43">
    <property type="entry name" value="HTH-TYPE TRANSCRIPTIONAL REPRESSOR YETL"/>
    <property type="match status" value="1"/>
</dbReference>
<dbReference type="EMBL" id="JAGQDD010000002">
    <property type="protein sequence ID" value="MBQ0929581.1"/>
    <property type="molecule type" value="Genomic_DNA"/>
</dbReference>
<organism evidence="2 3">
    <name type="scientific">Ideonella alba</name>
    <dbReference type="NCBI Taxonomy" id="2824118"/>
    <lineage>
        <taxon>Bacteria</taxon>
        <taxon>Pseudomonadati</taxon>
        <taxon>Pseudomonadota</taxon>
        <taxon>Betaproteobacteria</taxon>
        <taxon>Burkholderiales</taxon>
        <taxon>Sphaerotilaceae</taxon>
        <taxon>Ideonella</taxon>
    </lineage>
</organism>
<feature type="domain" description="HTH marR-type" evidence="1">
    <location>
        <begin position="10"/>
        <end position="143"/>
    </location>
</feature>
<dbReference type="AlphaFoldDB" id="A0A941BCW4"/>
<dbReference type="InterPro" id="IPR036388">
    <property type="entry name" value="WH-like_DNA-bd_sf"/>
</dbReference>
<dbReference type="PRINTS" id="PR00598">
    <property type="entry name" value="HTHMARR"/>
</dbReference>
<dbReference type="PANTHER" id="PTHR33164">
    <property type="entry name" value="TRANSCRIPTIONAL REGULATOR, MARR FAMILY"/>
    <property type="match status" value="1"/>
</dbReference>
<evidence type="ECO:0000313" key="2">
    <source>
        <dbReference type="EMBL" id="MBQ0929581.1"/>
    </source>
</evidence>
<dbReference type="Gene3D" id="1.10.10.10">
    <property type="entry name" value="Winged helix-like DNA-binding domain superfamily/Winged helix DNA-binding domain"/>
    <property type="match status" value="1"/>
</dbReference>
<dbReference type="InterPro" id="IPR039422">
    <property type="entry name" value="MarR/SlyA-like"/>
</dbReference>
<dbReference type="Proteomes" id="UP000676246">
    <property type="component" value="Unassembled WGS sequence"/>
</dbReference>
<dbReference type="GO" id="GO:0006950">
    <property type="term" value="P:response to stress"/>
    <property type="evidence" value="ECO:0007669"/>
    <property type="project" value="TreeGrafter"/>
</dbReference>
<name>A0A941BCW4_9BURK</name>
<gene>
    <name evidence="2" type="ORF">KAK03_03715</name>
</gene>
<accession>A0A941BCW4</accession>
<sequence length="170" mass="18508">MSLREPTTLDDLLNYRLLRLFALGGAPVVRLLEGRYGIARREWRLLALLAARGPMSPSALAEAAQLDRPRTSRAAGVLAAKGLVQRQAQSGDARRAVLTLTESGHQLHDDLFPQIAAINARLVAVLDDAQLAVLDQALAQLTAHARQLNTELAQDVRADRRAGGSRRIRP</sequence>
<evidence type="ECO:0000313" key="3">
    <source>
        <dbReference type="Proteomes" id="UP000676246"/>
    </source>
</evidence>
<keyword evidence="3" id="KW-1185">Reference proteome</keyword>
<dbReference type="InterPro" id="IPR036390">
    <property type="entry name" value="WH_DNA-bd_sf"/>
</dbReference>
<reference evidence="2 3" key="1">
    <citation type="submission" date="2021-04" db="EMBL/GenBank/DDBJ databases">
        <title>The genome sequence of Ideonella sp. 3Y2.</title>
        <authorList>
            <person name="Liu Y."/>
        </authorList>
    </citation>
    <scope>NUCLEOTIDE SEQUENCE [LARGE SCALE GENOMIC DNA]</scope>
    <source>
        <strain evidence="2 3">3Y2</strain>
    </source>
</reference>
<dbReference type="GO" id="GO:0003700">
    <property type="term" value="F:DNA-binding transcription factor activity"/>
    <property type="evidence" value="ECO:0007669"/>
    <property type="project" value="InterPro"/>
</dbReference>
<dbReference type="SMART" id="SM00347">
    <property type="entry name" value="HTH_MARR"/>
    <property type="match status" value="1"/>
</dbReference>
<protein>
    <submittedName>
        <fullName evidence="2">MarR family transcriptional regulator</fullName>
    </submittedName>
</protein>
<comment type="caution">
    <text evidence="2">The sequence shown here is derived from an EMBL/GenBank/DDBJ whole genome shotgun (WGS) entry which is preliminary data.</text>
</comment>
<dbReference type="SUPFAM" id="SSF46785">
    <property type="entry name" value="Winged helix' DNA-binding domain"/>
    <property type="match status" value="1"/>
</dbReference>
<proteinExistence type="predicted"/>